<dbReference type="Gene3D" id="3.40.109.10">
    <property type="entry name" value="NADH Oxidase"/>
    <property type="match status" value="1"/>
</dbReference>
<dbReference type="NCBIfam" id="NF003768">
    <property type="entry name" value="PRK05365.1"/>
    <property type="match status" value="1"/>
</dbReference>
<evidence type="ECO:0000313" key="8">
    <source>
        <dbReference type="Proteomes" id="UP000295729"/>
    </source>
</evidence>
<dbReference type="RefSeq" id="WP_133560217.1">
    <property type="nucleotide sequence ID" value="NZ_SNZA01000001.1"/>
</dbReference>
<name>A0A4R6X903_9GAMM</name>
<keyword evidence="8" id="KW-1185">Reference proteome</keyword>
<protein>
    <recommendedName>
        <fullName evidence="5">Putative NADH dehydrogenase/NAD(P)H nitroreductase C8D85_0989</fullName>
        <ecNumber evidence="5">1.-.-.-</ecNumber>
    </recommendedName>
</protein>
<evidence type="ECO:0000256" key="4">
    <source>
        <dbReference type="ARBA" id="ARBA00023002"/>
    </source>
</evidence>
<dbReference type="SUPFAM" id="SSF55469">
    <property type="entry name" value="FMN-dependent nitroreductase-like"/>
    <property type="match status" value="1"/>
</dbReference>
<dbReference type="InterPro" id="IPR000415">
    <property type="entry name" value="Nitroreductase-like"/>
</dbReference>
<dbReference type="EMBL" id="SNZA01000001">
    <property type="protein sequence ID" value="TDR15615.1"/>
    <property type="molecule type" value="Genomic_DNA"/>
</dbReference>
<accession>A0A4R6X903</accession>
<dbReference type="AlphaFoldDB" id="A0A4R6X903"/>
<dbReference type="Proteomes" id="UP000295729">
    <property type="component" value="Unassembled WGS sequence"/>
</dbReference>
<keyword evidence="3 5" id="KW-0521">NADP</keyword>
<evidence type="ECO:0000259" key="6">
    <source>
        <dbReference type="Pfam" id="PF00881"/>
    </source>
</evidence>
<sequence length="196" mass="21478">MKAALEQASIEQLFTAARTHNGWLDKSLTKEQLDELYRLTSLGPTSANCSPARFVFVTSAEGKARLAPTLSKGNLEKTMTAPLTVIVAYDRKFYDQLPTLFPHGDAKSWFTSSEALAQETAMRNSSMQAAYLIFAARAMGLDTGPMSGFDVEALNSEFFAGTDWSANLIINIGYGDDSKLYGRLPRLPAEEACLYV</sequence>
<dbReference type="Pfam" id="PF00881">
    <property type="entry name" value="Nitroreductase"/>
    <property type="match status" value="1"/>
</dbReference>
<comment type="similarity">
    <text evidence="5">Belongs to the nitroreductase family. HadB/RutE subfamily.</text>
</comment>
<keyword evidence="5" id="KW-0520">NAD</keyword>
<proteinExistence type="inferred from homology"/>
<dbReference type="GO" id="GO:0016491">
    <property type="term" value="F:oxidoreductase activity"/>
    <property type="evidence" value="ECO:0007669"/>
    <property type="project" value="UniProtKB-UniRule"/>
</dbReference>
<gene>
    <name evidence="7" type="ORF">C8D85_0989</name>
</gene>
<dbReference type="InterPro" id="IPR023936">
    <property type="entry name" value="RutE-like"/>
</dbReference>
<feature type="domain" description="Nitroreductase" evidence="6">
    <location>
        <begin position="24"/>
        <end position="174"/>
    </location>
</feature>
<keyword evidence="1 5" id="KW-0285">Flavoprotein</keyword>
<organism evidence="7 8">
    <name type="scientific">Marinomonas communis</name>
    <dbReference type="NCBI Taxonomy" id="28254"/>
    <lineage>
        <taxon>Bacteria</taxon>
        <taxon>Pseudomonadati</taxon>
        <taxon>Pseudomonadota</taxon>
        <taxon>Gammaproteobacteria</taxon>
        <taxon>Oceanospirillales</taxon>
        <taxon>Oceanospirillaceae</taxon>
        <taxon>Marinomonas</taxon>
    </lineage>
</organism>
<evidence type="ECO:0000256" key="2">
    <source>
        <dbReference type="ARBA" id="ARBA00022643"/>
    </source>
</evidence>
<evidence type="ECO:0000313" key="7">
    <source>
        <dbReference type="EMBL" id="TDR15615.1"/>
    </source>
</evidence>
<evidence type="ECO:0000256" key="1">
    <source>
        <dbReference type="ARBA" id="ARBA00022630"/>
    </source>
</evidence>
<comment type="caution">
    <text evidence="7">The sequence shown here is derived from an EMBL/GenBank/DDBJ whole genome shotgun (WGS) entry which is preliminary data.</text>
</comment>
<keyword evidence="4 5" id="KW-0560">Oxidoreductase</keyword>
<dbReference type="OrthoDB" id="9784375at2"/>
<reference evidence="7 8" key="1">
    <citation type="submission" date="2019-03" db="EMBL/GenBank/DDBJ databases">
        <title>Genomic Encyclopedia of Type Strains, Phase IV (KMG-IV): sequencing the most valuable type-strain genomes for metagenomic binning, comparative biology and taxonomic classification.</title>
        <authorList>
            <person name="Goeker M."/>
        </authorList>
    </citation>
    <scope>NUCLEOTIDE SEQUENCE [LARGE SCALE GENOMIC DNA]</scope>
    <source>
        <strain evidence="7 8">DSM 5604</strain>
    </source>
</reference>
<evidence type="ECO:0000256" key="5">
    <source>
        <dbReference type="HAMAP-Rule" id="MF_01204"/>
    </source>
</evidence>
<dbReference type="PANTHER" id="PTHR43543">
    <property type="entry name" value="MALONIC SEMIALDEHYDE REDUCTASE RUTE-RELATED"/>
    <property type="match status" value="1"/>
</dbReference>
<dbReference type="InterPro" id="IPR029479">
    <property type="entry name" value="Nitroreductase"/>
</dbReference>
<dbReference type="CDD" id="cd02148">
    <property type="entry name" value="RutE-like"/>
    <property type="match status" value="1"/>
</dbReference>
<evidence type="ECO:0000256" key="3">
    <source>
        <dbReference type="ARBA" id="ARBA00022857"/>
    </source>
</evidence>
<dbReference type="HAMAP" id="MF_01204">
    <property type="entry name" value="Oxidoreductase_RutE_HadB"/>
    <property type="match status" value="1"/>
</dbReference>
<keyword evidence="2 5" id="KW-0288">FMN</keyword>
<dbReference type="InterPro" id="IPR050461">
    <property type="entry name" value="Nitroreductase_HadB/RutE"/>
</dbReference>
<dbReference type="EC" id="1.-.-.-" evidence="5"/>
<comment type="cofactor">
    <cofactor evidence="5">
        <name>FMN</name>
        <dbReference type="ChEBI" id="CHEBI:58210"/>
    </cofactor>
</comment>
<dbReference type="PANTHER" id="PTHR43543:SF1">
    <property type="entry name" value="MALONIC SEMIALDEHYDE REDUCTASE RUTE-RELATED"/>
    <property type="match status" value="1"/>
</dbReference>